<feature type="region of interest" description="Disordered" evidence="4">
    <location>
        <begin position="693"/>
        <end position="782"/>
    </location>
</feature>
<evidence type="ECO:0000313" key="6">
    <source>
        <dbReference type="EMBL" id="CAI2386646.1"/>
    </source>
</evidence>
<feature type="compositionally biased region" description="Basic and acidic residues" evidence="4">
    <location>
        <begin position="437"/>
        <end position="456"/>
    </location>
</feature>
<dbReference type="SUPFAM" id="SSF47473">
    <property type="entry name" value="EF-hand"/>
    <property type="match status" value="1"/>
</dbReference>
<feature type="compositionally biased region" description="Polar residues" evidence="4">
    <location>
        <begin position="483"/>
        <end position="498"/>
    </location>
</feature>
<feature type="compositionally biased region" description="Polar residues" evidence="4">
    <location>
        <begin position="278"/>
        <end position="300"/>
    </location>
</feature>
<dbReference type="PANTHER" id="PTHR34524:SF6">
    <property type="entry name" value="CALCYPHOSINE LIKE"/>
    <property type="match status" value="1"/>
</dbReference>
<comment type="caution">
    <text evidence="6">The sequence shown here is derived from an EMBL/GenBank/DDBJ whole genome shotgun (WGS) entry which is preliminary data.</text>
</comment>
<feature type="compositionally biased region" description="Polar residues" evidence="4">
    <location>
        <begin position="669"/>
        <end position="678"/>
    </location>
</feature>
<evidence type="ECO:0000256" key="1">
    <source>
        <dbReference type="ARBA" id="ARBA00022723"/>
    </source>
</evidence>
<keyword evidence="3" id="KW-0106">Calcium</keyword>
<protein>
    <recommendedName>
        <fullName evidence="5">EF-hand domain-containing protein</fullName>
    </recommendedName>
</protein>
<keyword evidence="7" id="KW-1185">Reference proteome</keyword>
<sequence>MSEQALELVKSLFLAVASREETTEEQRQALASMDNFEAGACFKKLDKDNKGYISKSDISSLLTSNEITDVPEESISHMIKYFDSMESDKLSMNDFSQILLPCANDYLRNRATNRRLSHEVDSFSKEVQEQLSSLIQKECEYHTEVESIKKKISEAENSDCKEIFKALDKNKYGYLDASMIQEFLKNQDCEVSKTDVNSIVRRFDVTADARISYGEFVEGITPADASPKPSEEFSKSRSAFPYNNLRSSGHYANYSSNMKDLDRKDYGFDYHSRPQYQLHTYSSPSRGERYQSQGCSSSIAPPSEYLAASRSPYGPSSRPTGSASGLAEYHRGGQAPHFRNCTGAAEPENNAAYHSHQQRAHFDRAEEKFRYDDFGNRTAEPSKPSHSGEQRDRDGRIGDYDRNYQQRSSYVGYAGYRSSEGKYHDPIKPFGSQLQDQKYESPTRSPDKYGSDKYKDSQFNSTDQVSRPGVGYFRSERSPGYENRNQIYSSSTSQSMGNIRNALYSPSRGSHNKHGLMSSPSRYQTSPTSDHKRKDYPIYPGGYAKMSSSIHNEEKQNFKSYETPNRYRNRHSAERSNSRYQPQISNYLSQSPHRYNADMIQKRNDYSSTNKAREYNAYNKFDRSPALGSYSRPQSKYSYSESRRPRSEYGRGSFNRSMPTGGSTYHGKSGSTNFSRPSYTAYDKGNRYGFAPSAGLPSHGLGTNPGYERPMPSSSAIRPRTPPRTASMANPNESGSKANMNTPPKASKGAFNMAVSPETAAKNGGGWSFVPSPEVAKAGDKN</sequence>
<feature type="compositionally biased region" description="Polar residues" evidence="4">
    <location>
        <begin position="654"/>
        <end position="663"/>
    </location>
</feature>
<feature type="region of interest" description="Disordered" evidence="4">
    <location>
        <begin position="548"/>
        <end position="583"/>
    </location>
</feature>
<evidence type="ECO:0000259" key="5">
    <source>
        <dbReference type="PROSITE" id="PS50222"/>
    </source>
</evidence>
<dbReference type="PANTHER" id="PTHR34524">
    <property type="entry name" value="CALCYPHOSIN"/>
    <property type="match status" value="1"/>
</dbReference>
<dbReference type="AlphaFoldDB" id="A0AAD2DBQ4"/>
<feature type="region of interest" description="Disordered" evidence="4">
    <location>
        <begin position="374"/>
        <end position="409"/>
    </location>
</feature>
<evidence type="ECO:0000256" key="2">
    <source>
        <dbReference type="ARBA" id="ARBA00022737"/>
    </source>
</evidence>
<organism evidence="6 7">
    <name type="scientific">Euplotes crassus</name>
    <dbReference type="NCBI Taxonomy" id="5936"/>
    <lineage>
        <taxon>Eukaryota</taxon>
        <taxon>Sar</taxon>
        <taxon>Alveolata</taxon>
        <taxon>Ciliophora</taxon>
        <taxon>Intramacronucleata</taxon>
        <taxon>Spirotrichea</taxon>
        <taxon>Hypotrichia</taxon>
        <taxon>Euplotida</taxon>
        <taxon>Euplotidae</taxon>
        <taxon>Moneuplotes</taxon>
    </lineage>
</organism>
<name>A0AAD2DBQ4_EUPCR</name>
<evidence type="ECO:0000256" key="3">
    <source>
        <dbReference type="ARBA" id="ARBA00022837"/>
    </source>
</evidence>
<feature type="region of interest" description="Disordered" evidence="4">
    <location>
        <begin position="617"/>
        <end position="678"/>
    </location>
</feature>
<feature type="compositionally biased region" description="Basic and acidic residues" evidence="4">
    <location>
        <begin position="386"/>
        <end position="404"/>
    </location>
</feature>
<feature type="domain" description="EF-hand" evidence="5">
    <location>
        <begin position="33"/>
        <end position="68"/>
    </location>
</feature>
<dbReference type="InterPro" id="IPR051581">
    <property type="entry name" value="Ca-bind"/>
</dbReference>
<gene>
    <name evidence="6" type="ORF">ECRASSUSDP1_LOCUS28268</name>
</gene>
<dbReference type="SMART" id="SM00054">
    <property type="entry name" value="EFh"/>
    <property type="match status" value="3"/>
</dbReference>
<feature type="domain" description="EF-hand" evidence="5">
    <location>
        <begin position="155"/>
        <end position="190"/>
    </location>
</feature>
<feature type="region of interest" description="Disordered" evidence="4">
    <location>
        <begin position="278"/>
        <end position="345"/>
    </location>
</feature>
<dbReference type="InterPro" id="IPR011992">
    <property type="entry name" value="EF-hand-dom_pair"/>
</dbReference>
<feature type="compositionally biased region" description="Polar residues" evidence="4">
    <location>
        <begin position="518"/>
        <end position="528"/>
    </location>
</feature>
<dbReference type="EMBL" id="CAMPGE010029169">
    <property type="protein sequence ID" value="CAI2386646.1"/>
    <property type="molecule type" value="Genomic_DNA"/>
</dbReference>
<dbReference type="Proteomes" id="UP001295684">
    <property type="component" value="Unassembled WGS sequence"/>
</dbReference>
<proteinExistence type="predicted"/>
<dbReference type="GO" id="GO:0005509">
    <property type="term" value="F:calcium ion binding"/>
    <property type="evidence" value="ECO:0007669"/>
    <property type="project" value="InterPro"/>
</dbReference>
<keyword evidence="1" id="KW-0479">Metal-binding</keyword>
<dbReference type="Pfam" id="PF13499">
    <property type="entry name" value="EF-hand_7"/>
    <property type="match status" value="2"/>
</dbReference>
<feature type="domain" description="EF-hand" evidence="5">
    <location>
        <begin position="191"/>
        <end position="226"/>
    </location>
</feature>
<keyword evidence="2" id="KW-0677">Repeat</keyword>
<dbReference type="Gene3D" id="1.10.238.10">
    <property type="entry name" value="EF-hand"/>
    <property type="match status" value="2"/>
</dbReference>
<dbReference type="InterPro" id="IPR002048">
    <property type="entry name" value="EF_hand_dom"/>
</dbReference>
<feature type="region of interest" description="Disordered" evidence="4">
    <location>
        <begin position="422"/>
        <end position="534"/>
    </location>
</feature>
<feature type="compositionally biased region" description="Polar residues" evidence="4">
    <location>
        <begin position="727"/>
        <end position="744"/>
    </location>
</feature>
<accession>A0AAD2DBQ4</accession>
<dbReference type="CDD" id="cd00051">
    <property type="entry name" value="EFh"/>
    <property type="match status" value="1"/>
</dbReference>
<evidence type="ECO:0000256" key="4">
    <source>
        <dbReference type="SAM" id="MobiDB-lite"/>
    </source>
</evidence>
<dbReference type="PROSITE" id="PS50222">
    <property type="entry name" value="EF_HAND_2"/>
    <property type="match status" value="3"/>
</dbReference>
<evidence type="ECO:0000313" key="7">
    <source>
        <dbReference type="Proteomes" id="UP001295684"/>
    </source>
</evidence>
<reference evidence="6" key="1">
    <citation type="submission" date="2023-07" db="EMBL/GenBank/DDBJ databases">
        <authorList>
            <consortium name="AG Swart"/>
            <person name="Singh M."/>
            <person name="Singh A."/>
            <person name="Seah K."/>
            <person name="Emmerich C."/>
        </authorList>
    </citation>
    <scope>NUCLEOTIDE SEQUENCE</scope>
    <source>
        <strain evidence="6">DP1</strain>
    </source>
</reference>